<keyword evidence="5" id="KW-1185">Reference proteome</keyword>
<feature type="signal peptide" evidence="2">
    <location>
        <begin position="1"/>
        <end position="32"/>
    </location>
</feature>
<feature type="domain" description="DUF6801" evidence="3">
    <location>
        <begin position="44"/>
        <end position="205"/>
    </location>
</feature>
<protein>
    <recommendedName>
        <fullName evidence="3">DUF6801 domain-containing protein</fullName>
    </recommendedName>
</protein>
<evidence type="ECO:0000259" key="3">
    <source>
        <dbReference type="Pfam" id="PF20611"/>
    </source>
</evidence>
<feature type="chain" id="PRO_5011516114" description="DUF6801 domain-containing protein" evidence="2">
    <location>
        <begin position="33"/>
        <end position="219"/>
    </location>
</feature>
<organism evidence="4 5">
    <name type="scientific">Amycolatopsis arida</name>
    <dbReference type="NCBI Taxonomy" id="587909"/>
    <lineage>
        <taxon>Bacteria</taxon>
        <taxon>Bacillati</taxon>
        <taxon>Actinomycetota</taxon>
        <taxon>Actinomycetes</taxon>
        <taxon>Pseudonocardiales</taxon>
        <taxon>Pseudonocardiaceae</taxon>
        <taxon>Amycolatopsis</taxon>
    </lineage>
</organism>
<sequence length="219" mass="22824">MARRIRNLLAGAAAACLATTVTGVLGAGTAQAAEVTYESQTLRYICTYPLIGNDILDVKFQFQAPESVPSGGTVQPHDIVATATVPASVVSLLYYVGGIDGVRGTADGGVTVTNGSPTDVDISDLRIDEQFVSDPDSDFTVIAHQDAGTVVPTITAGEPGTLGADMGSFFAATVDFHYMNTNPPSWQGPESFECDLDTSIPQDTSFTPDMTVTPPATLD</sequence>
<evidence type="ECO:0000313" key="5">
    <source>
        <dbReference type="Proteomes" id="UP000198727"/>
    </source>
</evidence>
<accession>A0A1I5K8E9</accession>
<feature type="region of interest" description="Disordered" evidence="1">
    <location>
        <begin position="198"/>
        <end position="219"/>
    </location>
</feature>
<evidence type="ECO:0000313" key="4">
    <source>
        <dbReference type="EMBL" id="SFO80901.1"/>
    </source>
</evidence>
<feature type="compositionally biased region" description="Polar residues" evidence="1">
    <location>
        <begin position="199"/>
        <end position="210"/>
    </location>
</feature>
<dbReference type="InterPro" id="IPR046542">
    <property type="entry name" value="DUF6801"/>
</dbReference>
<name>A0A1I5K8E9_9PSEU</name>
<evidence type="ECO:0000256" key="1">
    <source>
        <dbReference type="SAM" id="MobiDB-lite"/>
    </source>
</evidence>
<evidence type="ECO:0000256" key="2">
    <source>
        <dbReference type="SAM" id="SignalP"/>
    </source>
</evidence>
<dbReference type="EMBL" id="FOWW01000001">
    <property type="protein sequence ID" value="SFO80901.1"/>
    <property type="molecule type" value="Genomic_DNA"/>
</dbReference>
<dbReference type="Pfam" id="PF20611">
    <property type="entry name" value="DUF6801"/>
    <property type="match status" value="1"/>
</dbReference>
<dbReference type="RefSeq" id="WP_134045918.1">
    <property type="nucleotide sequence ID" value="NZ_FOWW01000001.1"/>
</dbReference>
<dbReference type="Proteomes" id="UP000198727">
    <property type="component" value="Unassembled WGS sequence"/>
</dbReference>
<gene>
    <name evidence="4" type="ORF">SAMN05421810_10121</name>
</gene>
<proteinExistence type="predicted"/>
<dbReference type="OrthoDB" id="3628595at2"/>
<reference evidence="5" key="1">
    <citation type="submission" date="2016-10" db="EMBL/GenBank/DDBJ databases">
        <authorList>
            <person name="Varghese N."/>
            <person name="Submissions S."/>
        </authorList>
    </citation>
    <scope>NUCLEOTIDE SEQUENCE [LARGE SCALE GENOMIC DNA]</scope>
    <source>
        <strain evidence="5">CGMCC 4.5579</strain>
    </source>
</reference>
<keyword evidence="2" id="KW-0732">Signal</keyword>
<dbReference type="AlphaFoldDB" id="A0A1I5K8E9"/>